<evidence type="ECO:0000256" key="4">
    <source>
        <dbReference type="ARBA" id="ARBA00022729"/>
    </source>
</evidence>
<dbReference type="GO" id="GO:0006829">
    <property type="term" value="P:zinc ion transport"/>
    <property type="evidence" value="ECO:0007669"/>
    <property type="project" value="UniProtKB-KW"/>
</dbReference>
<keyword evidence="7" id="KW-1185">Reference proteome</keyword>
<keyword evidence="5" id="KW-0862">Zinc</keyword>
<dbReference type="InterPro" id="IPR006127">
    <property type="entry name" value="ZnuA-like"/>
</dbReference>
<dbReference type="EMBL" id="FTOH01000010">
    <property type="protein sequence ID" value="SIT11344.1"/>
    <property type="molecule type" value="Genomic_DNA"/>
</dbReference>
<evidence type="ECO:0000256" key="3">
    <source>
        <dbReference type="ARBA" id="ARBA00022448"/>
    </source>
</evidence>
<dbReference type="GO" id="GO:0046872">
    <property type="term" value="F:metal ion binding"/>
    <property type="evidence" value="ECO:0007669"/>
    <property type="project" value="InterPro"/>
</dbReference>
<organism evidence="6 7">
    <name type="scientific">Thalassolituus maritimus</name>
    <dbReference type="NCBI Taxonomy" id="484498"/>
    <lineage>
        <taxon>Bacteria</taxon>
        <taxon>Pseudomonadati</taxon>
        <taxon>Pseudomonadota</taxon>
        <taxon>Gammaproteobacteria</taxon>
        <taxon>Oceanospirillales</taxon>
        <taxon>Oceanospirillaceae</taxon>
        <taxon>Thalassolituus</taxon>
    </lineage>
</organism>
<dbReference type="PANTHER" id="PTHR42953">
    <property type="entry name" value="HIGH-AFFINITY ZINC UPTAKE SYSTEM PROTEIN ZNUA-RELATED"/>
    <property type="match status" value="1"/>
</dbReference>
<evidence type="ECO:0000313" key="6">
    <source>
        <dbReference type="EMBL" id="SIT11344.1"/>
    </source>
</evidence>
<gene>
    <name evidence="6" type="ORF">SAMN05421686_11061</name>
</gene>
<dbReference type="SUPFAM" id="SSF53807">
    <property type="entry name" value="Helical backbone' metal receptor"/>
    <property type="match status" value="1"/>
</dbReference>
<dbReference type="InterPro" id="IPR050492">
    <property type="entry name" value="Bact_metal-bind_prot9"/>
</dbReference>
<name>A0A1N7PL45_9GAMM</name>
<keyword evidence="4" id="KW-0732">Signal</keyword>
<comment type="similarity">
    <text evidence="1">Belongs to the bacterial solute-binding protein 9 family.</text>
</comment>
<dbReference type="STRING" id="484498.SAMN05421686_11061"/>
<keyword evidence="3" id="KW-0813">Transport</keyword>
<dbReference type="AlphaFoldDB" id="A0A1N7PL45"/>
<dbReference type="Pfam" id="PF01297">
    <property type="entry name" value="ZnuA"/>
    <property type="match status" value="1"/>
</dbReference>
<protein>
    <recommendedName>
        <fullName evidence="2">High-affinity zinc uptake system protein ZnuA</fullName>
    </recommendedName>
</protein>
<dbReference type="Gene3D" id="3.40.50.1980">
    <property type="entry name" value="Nitrogenase molybdenum iron protein domain"/>
    <property type="match status" value="2"/>
</dbReference>
<dbReference type="Proteomes" id="UP000185639">
    <property type="component" value="Unassembled WGS sequence"/>
</dbReference>
<evidence type="ECO:0000256" key="1">
    <source>
        <dbReference type="ARBA" id="ARBA00011028"/>
    </source>
</evidence>
<evidence type="ECO:0000313" key="7">
    <source>
        <dbReference type="Proteomes" id="UP000185639"/>
    </source>
</evidence>
<dbReference type="RefSeq" id="WP_175607919.1">
    <property type="nucleotide sequence ID" value="NZ_FTOH01000010.1"/>
</dbReference>
<evidence type="ECO:0000256" key="2">
    <source>
        <dbReference type="ARBA" id="ARBA00015915"/>
    </source>
</evidence>
<keyword evidence="5" id="KW-0406">Ion transport</keyword>
<proteinExistence type="inferred from homology"/>
<sequence length="257" mass="28443">MLSLFAQADHSPKVLASIHPLGLIASSVVDAEQLDVLLQPGVTPHDFSLKPSDIDRLQEADVIFWSGARIEPYLSGFARRWPDKHWIDISAFASEASIKDPHYWLSPPSVVAAQKALAEVLGADSTDFADQVAQAVAYSDRVLAPLKERGFFVFHRAYDHWVTEFGLNQVGAFTITPEQKPGMRTIQLMREQLRAGQVACIFREPEYSPALVVKVVGDLPVKQGELDPLGGSISLSRDGYPYFLRDMADRAVHCLSE</sequence>
<reference evidence="7" key="1">
    <citation type="submission" date="2017-01" db="EMBL/GenBank/DDBJ databases">
        <authorList>
            <person name="Varghese N."/>
            <person name="Submissions S."/>
        </authorList>
    </citation>
    <scope>NUCLEOTIDE SEQUENCE [LARGE SCALE GENOMIC DNA]</scope>
    <source>
        <strain evidence="7">DSM 24913</strain>
    </source>
</reference>
<dbReference type="PANTHER" id="PTHR42953:SF3">
    <property type="entry name" value="HIGH-AFFINITY ZINC UPTAKE SYSTEM PROTEIN ZNUA"/>
    <property type="match status" value="1"/>
</dbReference>
<keyword evidence="5" id="KW-0864">Zinc transport</keyword>
<evidence type="ECO:0000256" key="5">
    <source>
        <dbReference type="ARBA" id="ARBA00022906"/>
    </source>
</evidence>
<accession>A0A1N7PL45</accession>